<dbReference type="Gene3D" id="3.40.50.300">
    <property type="entry name" value="P-loop containing nucleotide triphosphate hydrolases"/>
    <property type="match status" value="2"/>
</dbReference>
<evidence type="ECO:0000256" key="2">
    <source>
        <dbReference type="ARBA" id="ARBA00022801"/>
    </source>
</evidence>
<dbReference type="PANTHER" id="PTHR21529">
    <property type="entry name" value="MAMMARY TURMOR VIRUS RECEPTOR HOMOLOG 1, 2 MTVR1, 2"/>
    <property type="match status" value="1"/>
</dbReference>
<reference evidence="9" key="1">
    <citation type="journal article" date="2014" name="Proc. Natl. Acad. Sci. U.S.A.">
        <title>Extensive sampling of basidiomycete genomes demonstrates inadequacy of the white-rot/brown-rot paradigm for wood decay fungi.</title>
        <authorList>
            <person name="Riley R."/>
            <person name="Salamov A.A."/>
            <person name="Brown D.W."/>
            <person name="Nagy L.G."/>
            <person name="Floudas D."/>
            <person name="Held B.W."/>
            <person name="Levasseur A."/>
            <person name="Lombard V."/>
            <person name="Morin E."/>
            <person name="Otillar R."/>
            <person name="Lindquist E.A."/>
            <person name="Sun H."/>
            <person name="LaButti K.M."/>
            <person name="Schmutz J."/>
            <person name="Jabbour D."/>
            <person name="Luo H."/>
            <person name="Baker S.E."/>
            <person name="Pisabarro A.G."/>
            <person name="Walton J.D."/>
            <person name="Blanchette R.A."/>
            <person name="Henrissat B."/>
            <person name="Martin F."/>
            <person name="Cullen D."/>
            <person name="Hibbett D.S."/>
            <person name="Grigoriev I.V."/>
        </authorList>
    </citation>
    <scope>NUCLEOTIDE SEQUENCE [LARGE SCALE GENOMIC DNA]</scope>
    <source>
        <strain evidence="9">FD-172 SS1</strain>
    </source>
</reference>
<dbReference type="PROSITE" id="PS51198">
    <property type="entry name" value="UVRD_HELICASE_ATP_BIND"/>
    <property type="match status" value="1"/>
</dbReference>
<proteinExistence type="predicted"/>
<dbReference type="HOGENOM" id="CLU_001378_0_0_1"/>
<keyword evidence="9" id="KW-1185">Reference proteome</keyword>
<evidence type="ECO:0000313" key="9">
    <source>
        <dbReference type="Proteomes" id="UP000027195"/>
    </source>
</evidence>
<dbReference type="GO" id="GO:0004386">
    <property type="term" value="F:helicase activity"/>
    <property type="evidence" value="ECO:0007669"/>
    <property type="project" value="UniProtKB-UniRule"/>
</dbReference>
<dbReference type="InterPro" id="IPR014016">
    <property type="entry name" value="UvrD-like_ATP-bd"/>
</dbReference>
<dbReference type="PANTHER" id="PTHR21529:SF4">
    <property type="entry name" value="TPR AND ANKYRIN REPEAT-CONTAINING PROTEIN 1"/>
    <property type="match status" value="1"/>
</dbReference>
<accession>A0A067MZH3</accession>
<gene>
    <name evidence="8" type="ORF">BOTBODRAFT_185985</name>
</gene>
<dbReference type="InterPro" id="IPR039904">
    <property type="entry name" value="TRANK1"/>
</dbReference>
<feature type="compositionally biased region" description="Basic and acidic residues" evidence="6">
    <location>
        <begin position="439"/>
        <end position="451"/>
    </location>
</feature>
<name>A0A067MZH3_BOTB1</name>
<dbReference type="GO" id="GO:0005524">
    <property type="term" value="F:ATP binding"/>
    <property type="evidence" value="ECO:0007669"/>
    <property type="project" value="UniProtKB-UniRule"/>
</dbReference>
<evidence type="ECO:0000256" key="4">
    <source>
        <dbReference type="ARBA" id="ARBA00022840"/>
    </source>
</evidence>
<feature type="domain" description="UvrD-like helicase ATP-binding" evidence="7">
    <location>
        <begin position="510"/>
        <end position="878"/>
    </location>
</feature>
<keyword evidence="2 5" id="KW-0378">Hydrolase</keyword>
<evidence type="ECO:0000259" key="7">
    <source>
        <dbReference type="PROSITE" id="PS51198"/>
    </source>
</evidence>
<protein>
    <recommendedName>
        <fullName evidence="7">UvrD-like helicase ATP-binding domain-containing protein</fullName>
    </recommendedName>
</protein>
<dbReference type="InParanoid" id="A0A067MZH3"/>
<sequence>MHTTKDKTPRKRSATVTTASTVPAQPSTHALSFSLFAPSTLKDEQGLQRALLSIQKTIQSASDYQKVVWDVVDFLLSVPNLCPFIILASRYSPFDLLTPIIQSFHDAPSFGASVGARVLDALRNFYIALPPSSTPRELDGYHRSVPCLISALHAIPSLFFIEPFIPGEVEVVETRSKPKKQTQRQAKMARRASQSVAKPAVDHRIFADINAPVPESSQAAHELEDKIIIRLKAILTHYLSHLHDDGISTFARALYLVPVTADTAVGTPAPPRKREAEVAPEKSIHMEPSEPEVLYPKLLPIRIAQFLEADAKPGTWQIHLSGKAVKHMRLYRRDSHIFEIIKNKLEQLATGHFSKSNQKVLAGARTDVPLYEAKMTRDLRLVYQIDCTLDVETQSEKQVIKVYGIYTHAQFDNRLWDSVAYHTSKMRREERKRALFRDGPKRRGEDIHSPREFSSAMHESSTLDAVVEEEPPLSREELLEVHALLALEKFFPYSKSVEKCILAELESTHVFALSPKEQEIASHPSSCYVLGRSGTGKTTTMLFRMLFRQISPSGLKRPLRQLFVTQSRVLAERVEEYYNQLLQTYTQSPAKLAQPIKQSVPLEQESNLIAQDDEDENQRKVYATGLSQMQDQDFQKPLFLTFDQTPGGRLSSAPKADDGEDESLYVPLDRHSNLAPKSNVFNKPITYEEFLKGYWPRFSPAKGLDPAMAWSELMGVIRGSEGAMESKSGYLSREQYMSLSHRTNPTFARHREQVYDIFEMYMRRKRKLGRFDPADRTHSLLRGLSSDHKAIVDFLYVDEAQDNLLIDAHLLRSLCRNPRGLFWAGDTAQTISVGCSFRFEDLKATLYRLEEADNQVKRRIRAPEHPLSFQLAINYRSHGGIIDAASSIIDLISDFFPYSIDKLERETGLVSGPKPAFFDGWTDDALRQFIFGNKEARIEFGAHQCIIVRNPESKAALKARIGDDAGRILTPYQAKGLEFNDANSSASNSEWRVVLNALKDQGFTAPTFDDIRHASICSELKCLYVALTRARNNCWISDTSQKAGPMKQFWMSRQQVQVVRSKDEIPHFAANSTEAEWEKAGEDSFNRKQYEDAILCFGKAGLELKKAISSAYLLREQARAILFVANSNDLQKQTTAFSTAADAFWECGQNSSGQQRLGCFRRSGECYEEAGQHRQSAEAYRMAGDLTSSAKQFRKAGVFDQCVKVIKENRAQVDEQVANNLLDVSKFYYLKNRQASVQNGGAKTEDIIPEGLFDSPEDLIEGLKSYGFDDARADELERRNEYSEAAKLRLKEGNHFRAIELFRRAEGTETSKQIVACLFDGLWVQCSMGALSVSGSSECEKLLNIASALNPEEMSAEQRQELEIFRAIFKKDAPALRKLAFRCDNNPALSIHCLDFVLSKVTSTPKMLLPEVHSTLEACEVYGRMMRATIMEPNICNLPEIQKLIGFWPTTDSDDKIIPNEFRVSESSVLRTSFQSDIATGDTIKGEELADVVRQMLIERLYTRLLDTQFAISPSLKACLQHAVYRSCDWPNCNHIHFEFSREVFNQRVQVHLLQIMVLRHLNYLWTQDQHPRLAKARGFLLRQLFEMIFPPWYRMGNFAALSFRSVPIVQNALQLTQSWVRNQQFNINSRASIPFFLNSVAQTGMLVMKYDRAAGSSYVFRAPWGRNPAVQGAVHHKLNRFTIHDLFYFLNGNHPERLAKGVNFMKYAFLSSVF</sequence>
<feature type="region of interest" description="Disordered" evidence="6">
    <location>
        <begin position="439"/>
        <end position="460"/>
    </location>
</feature>
<evidence type="ECO:0000313" key="8">
    <source>
        <dbReference type="EMBL" id="KDQ17282.1"/>
    </source>
</evidence>
<dbReference type="InterPro" id="IPR027417">
    <property type="entry name" value="P-loop_NTPase"/>
</dbReference>
<feature type="binding site" evidence="5">
    <location>
        <begin position="531"/>
        <end position="538"/>
    </location>
    <ligand>
        <name>ATP</name>
        <dbReference type="ChEBI" id="CHEBI:30616"/>
    </ligand>
</feature>
<dbReference type="STRING" id="930990.A0A067MZH3"/>
<dbReference type="InterPro" id="IPR011990">
    <property type="entry name" value="TPR-like_helical_dom_sf"/>
</dbReference>
<organism evidence="8 9">
    <name type="scientific">Botryobasidium botryosum (strain FD-172 SS1)</name>
    <dbReference type="NCBI Taxonomy" id="930990"/>
    <lineage>
        <taxon>Eukaryota</taxon>
        <taxon>Fungi</taxon>
        <taxon>Dikarya</taxon>
        <taxon>Basidiomycota</taxon>
        <taxon>Agaricomycotina</taxon>
        <taxon>Agaricomycetes</taxon>
        <taxon>Cantharellales</taxon>
        <taxon>Botryobasidiaceae</taxon>
        <taxon>Botryobasidium</taxon>
    </lineage>
</organism>
<keyword evidence="1 5" id="KW-0547">Nucleotide-binding</keyword>
<dbReference type="GO" id="GO:0016787">
    <property type="term" value="F:hydrolase activity"/>
    <property type="evidence" value="ECO:0007669"/>
    <property type="project" value="UniProtKB-UniRule"/>
</dbReference>
<dbReference type="Proteomes" id="UP000027195">
    <property type="component" value="Unassembled WGS sequence"/>
</dbReference>
<keyword evidence="3 5" id="KW-0347">Helicase</keyword>
<evidence type="ECO:0000256" key="6">
    <source>
        <dbReference type="SAM" id="MobiDB-lite"/>
    </source>
</evidence>
<dbReference type="SUPFAM" id="SSF52540">
    <property type="entry name" value="P-loop containing nucleoside triphosphate hydrolases"/>
    <property type="match status" value="1"/>
</dbReference>
<evidence type="ECO:0000256" key="3">
    <source>
        <dbReference type="ARBA" id="ARBA00022806"/>
    </source>
</evidence>
<dbReference type="Pfam" id="PF00580">
    <property type="entry name" value="UvrD-helicase"/>
    <property type="match status" value="1"/>
</dbReference>
<keyword evidence="4 5" id="KW-0067">ATP-binding</keyword>
<dbReference type="SUPFAM" id="SSF48452">
    <property type="entry name" value="TPR-like"/>
    <property type="match status" value="1"/>
</dbReference>
<feature type="region of interest" description="Disordered" evidence="6">
    <location>
        <begin position="1"/>
        <end position="21"/>
    </location>
</feature>
<dbReference type="OrthoDB" id="3156807at2759"/>
<evidence type="ECO:0000256" key="1">
    <source>
        <dbReference type="ARBA" id="ARBA00022741"/>
    </source>
</evidence>
<evidence type="ECO:0000256" key="5">
    <source>
        <dbReference type="PROSITE-ProRule" id="PRU00560"/>
    </source>
</evidence>
<dbReference type="EMBL" id="KL198024">
    <property type="protein sequence ID" value="KDQ17282.1"/>
    <property type="molecule type" value="Genomic_DNA"/>
</dbReference>